<protein>
    <recommendedName>
        <fullName evidence="3">cellulase</fullName>
        <ecNumber evidence="3">3.2.1.4</ecNumber>
    </recommendedName>
</protein>
<keyword evidence="4" id="KW-0378">Hydrolase</keyword>
<keyword evidence="11" id="KW-1185">Reference proteome</keyword>
<sequence length="369" mass="41254">MAATTTLLAWGAIEYTSVYEKSGEMENVKKAVKWATDYFIKAHIAPNVLYGQVGDSDLDHSYWGRPEDMTLPRPAFKITTEMPGSDLAGETAAALAAASILFAESDAKYSDTCLEHAKQLYSFADKYRGNYSDSIPDAAKHYKSWSGYLDELAWASAWLYRATNNTFYLNASKTHFDSLNAHPNDFSWDDKTAGVQVLLSKLTKNETYLNMAKSFCENMIHNRPRTPKGLLFISKSGALRYAANSAYICLQIGNIRNTKPVYYEFSRKQIDYMLGDTGRSYVIGFGKNPPKRPNHRSSSCANAPVPCNWDTFNTHEPNANVLYGALVGGPDINDSYEDKRSNYISNRVSLDYNAAFQGTLAALMQYENC</sequence>
<name>A0AAV2RB20_MEGNR</name>
<evidence type="ECO:0000256" key="3">
    <source>
        <dbReference type="ARBA" id="ARBA00012601"/>
    </source>
</evidence>
<comment type="caution">
    <text evidence="10">The sequence shown here is derived from an EMBL/GenBank/DDBJ whole genome shotgun (WGS) entry which is preliminary data.</text>
</comment>
<keyword evidence="5" id="KW-0136">Cellulose degradation</keyword>
<dbReference type="SUPFAM" id="SSF48208">
    <property type="entry name" value="Six-hairpin glycosidases"/>
    <property type="match status" value="1"/>
</dbReference>
<dbReference type="EMBL" id="CAXKWB010019913">
    <property type="protein sequence ID" value="CAL4122327.1"/>
    <property type="molecule type" value="Genomic_DNA"/>
</dbReference>
<comment type="catalytic activity">
    <reaction evidence="1">
        <text>Endohydrolysis of (1-&gt;4)-beta-D-glucosidic linkages in cellulose, lichenin and cereal beta-D-glucans.</text>
        <dbReference type="EC" id="3.2.1.4"/>
    </reaction>
</comment>
<dbReference type="EC" id="3.2.1.4" evidence="3"/>
<organism evidence="10 11">
    <name type="scientific">Meganyctiphanes norvegica</name>
    <name type="common">Northern krill</name>
    <name type="synonym">Thysanopoda norvegica</name>
    <dbReference type="NCBI Taxonomy" id="48144"/>
    <lineage>
        <taxon>Eukaryota</taxon>
        <taxon>Metazoa</taxon>
        <taxon>Ecdysozoa</taxon>
        <taxon>Arthropoda</taxon>
        <taxon>Crustacea</taxon>
        <taxon>Multicrustacea</taxon>
        <taxon>Malacostraca</taxon>
        <taxon>Eumalacostraca</taxon>
        <taxon>Eucarida</taxon>
        <taxon>Euphausiacea</taxon>
        <taxon>Euphausiidae</taxon>
        <taxon>Meganyctiphanes</taxon>
    </lineage>
</organism>
<evidence type="ECO:0000256" key="2">
    <source>
        <dbReference type="ARBA" id="ARBA00007072"/>
    </source>
</evidence>
<dbReference type="GO" id="GO:0030245">
    <property type="term" value="P:cellulose catabolic process"/>
    <property type="evidence" value="ECO:0007669"/>
    <property type="project" value="UniProtKB-KW"/>
</dbReference>
<dbReference type="AlphaFoldDB" id="A0AAV2RB20"/>
<dbReference type="GO" id="GO:0008810">
    <property type="term" value="F:cellulase activity"/>
    <property type="evidence" value="ECO:0007669"/>
    <property type="project" value="UniProtKB-EC"/>
</dbReference>
<dbReference type="Pfam" id="PF00759">
    <property type="entry name" value="Glyco_hydro_9"/>
    <property type="match status" value="1"/>
</dbReference>
<feature type="domain" description="Glycoside hydrolase family 9" evidence="9">
    <location>
        <begin position="1"/>
        <end position="360"/>
    </location>
</feature>
<keyword evidence="6" id="KW-0119">Carbohydrate metabolism</keyword>
<dbReference type="InterPro" id="IPR008928">
    <property type="entry name" value="6-hairpin_glycosidase_sf"/>
</dbReference>
<accession>A0AAV2RB20</accession>
<evidence type="ECO:0000256" key="5">
    <source>
        <dbReference type="ARBA" id="ARBA00023001"/>
    </source>
</evidence>
<dbReference type="InterPro" id="IPR001701">
    <property type="entry name" value="Glyco_hydro_9"/>
</dbReference>
<reference evidence="10 11" key="1">
    <citation type="submission" date="2024-05" db="EMBL/GenBank/DDBJ databases">
        <authorList>
            <person name="Wallberg A."/>
        </authorList>
    </citation>
    <scope>NUCLEOTIDE SEQUENCE [LARGE SCALE GENOMIC DNA]</scope>
</reference>
<evidence type="ECO:0000256" key="6">
    <source>
        <dbReference type="ARBA" id="ARBA00023277"/>
    </source>
</evidence>
<evidence type="ECO:0000256" key="8">
    <source>
        <dbReference type="ARBA" id="ARBA00023326"/>
    </source>
</evidence>
<comment type="similarity">
    <text evidence="2">Belongs to the glycosyl hydrolase 9 (cellulase E) family.</text>
</comment>
<keyword evidence="8" id="KW-0624">Polysaccharide degradation</keyword>
<evidence type="ECO:0000313" key="10">
    <source>
        <dbReference type="EMBL" id="CAL4122327.1"/>
    </source>
</evidence>
<gene>
    <name evidence="10" type="ORF">MNOR_LOCUS23049</name>
</gene>
<evidence type="ECO:0000256" key="7">
    <source>
        <dbReference type="ARBA" id="ARBA00023295"/>
    </source>
</evidence>
<proteinExistence type="inferred from homology"/>
<dbReference type="InterPro" id="IPR012341">
    <property type="entry name" value="6hp_glycosidase-like_sf"/>
</dbReference>
<evidence type="ECO:0000256" key="1">
    <source>
        <dbReference type="ARBA" id="ARBA00000966"/>
    </source>
</evidence>
<evidence type="ECO:0000259" key="9">
    <source>
        <dbReference type="Pfam" id="PF00759"/>
    </source>
</evidence>
<evidence type="ECO:0000313" key="11">
    <source>
        <dbReference type="Proteomes" id="UP001497623"/>
    </source>
</evidence>
<keyword evidence="7" id="KW-0326">Glycosidase</keyword>
<dbReference type="PANTHER" id="PTHR22298">
    <property type="entry name" value="ENDO-1,4-BETA-GLUCANASE"/>
    <property type="match status" value="1"/>
</dbReference>
<dbReference type="Proteomes" id="UP001497623">
    <property type="component" value="Unassembled WGS sequence"/>
</dbReference>
<evidence type="ECO:0000256" key="4">
    <source>
        <dbReference type="ARBA" id="ARBA00022801"/>
    </source>
</evidence>
<dbReference type="Gene3D" id="1.50.10.10">
    <property type="match status" value="1"/>
</dbReference>